<gene>
    <name evidence="13" type="ORF">ELS83_06925</name>
</gene>
<dbReference type="NCBIfam" id="TIGR04056">
    <property type="entry name" value="OMP_RagA_SusC"/>
    <property type="match status" value="1"/>
</dbReference>
<accession>A0ABX1WTW2</accession>
<organism evidence="13 14">
    <name type="scientific">Marinifilum caeruleilacunae</name>
    <dbReference type="NCBI Taxonomy" id="2499076"/>
    <lineage>
        <taxon>Bacteria</taxon>
        <taxon>Pseudomonadati</taxon>
        <taxon>Bacteroidota</taxon>
        <taxon>Bacteroidia</taxon>
        <taxon>Marinilabiliales</taxon>
        <taxon>Marinifilaceae</taxon>
    </lineage>
</organism>
<keyword evidence="5 9" id="KW-0798">TonB box</keyword>
<reference evidence="13 14" key="1">
    <citation type="submission" date="2018-12" db="EMBL/GenBank/DDBJ databases">
        <title>Marinifilum JC070 sp. nov., a marine bacterium isolated from Yongle Blue Hole in the South China Sea.</title>
        <authorList>
            <person name="Fu T."/>
        </authorList>
    </citation>
    <scope>NUCLEOTIDE SEQUENCE [LARGE SCALE GENOMIC DNA]</scope>
    <source>
        <strain evidence="13 14">JC070</strain>
    </source>
</reference>
<feature type="domain" description="TonB-dependent receptor-like beta-barrel" evidence="11">
    <location>
        <begin position="425"/>
        <end position="954"/>
    </location>
</feature>
<dbReference type="Pfam" id="PF13715">
    <property type="entry name" value="CarbopepD_reg_2"/>
    <property type="match status" value="1"/>
</dbReference>
<dbReference type="InterPro" id="IPR023997">
    <property type="entry name" value="TonB-dep_OMP_SusC/RagA_CS"/>
</dbReference>
<protein>
    <submittedName>
        <fullName evidence="13">TonB-dependent receptor</fullName>
    </submittedName>
</protein>
<evidence type="ECO:0000256" key="7">
    <source>
        <dbReference type="ARBA" id="ARBA00023237"/>
    </source>
</evidence>
<dbReference type="InterPro" id="IPR039426">
    <property type="entry name" value="TonB-dep_rcpt-like"/>
</dbReference>
<dbReference type="EMBL" id="RZNH01000008">
    <property type="protein sequence ID" value="NOU59546.1"/>
    <property type="molecule type" value="Genomic_DNA"/>
</dbReference>
<comment type="subcellular location">
    <subcellularLocation>
        <location evidence="1 8">Cell outer membrane</location>
        <topology evidence="1 8">Multi-pass membrane protein</topology>
    </subcellularLocation>
</comment>
<dbReference type="Gene3D" id="2.60.40.1120">
    <property type="entry name" value="Carboxypeptidase-like, regulatory domain"/>
    <property type="match status" value="1"/>
</dbReference>
<dbReference type="Gene3D" id="2.170.130.10">
    <property type="entry name" value="TonB-dependent receptor, plug domain"/>
    <property type="match status" value="1"/>
</dbReference>
<evidence type="ECO:0000256" key="8">
    <source>
        <dbReference type="PROSITE-ProRule" id="PRU01360"/>
    </source>
</evidence>
<evidence type="ECO:0000313" key="14">
    <source>
        <dbReference type="Proteomes" id="UP000732105"/>
    </source>
</evidence>
<keyword evidence="13" id="KW-0675">Receptor</keyword>
<evidence type="ECO:0000259" key="12">
    <source>
        <dbReference type="Pfam" id="PF07715"/>
    </source>
</evidence>
<dbReference type="InterPro" id="IPR008969">
    <property type="entry name" value="CarboxyPept-like_regulatory"/>
</dbReference>
<feature type="signal peptide" evidence="10">
    <location>
        <begin position="1"/>
        <end position="19"/>
    </location>
</feature>
<dbReference type="SUPFAM" id="SSF49464">
    <property type="entry name" value="Carboxypeptidase regulatory domain-like"/>
    <property type="match status" value="1"/>
</dbReference>
<dbReference type="InterPro" id="IPR036942">
    <property type="entry name" value="Beta-barrel_TonB_sf"/>
</dbReference>
<proteinExistence type="inferred from homology"/>
<evidence type="ECO:0000256" key="6">
    <source>
        <dbReference type="ARBA" id="ARBA00023136"/>
    </source>
</evidence>
<keyword evidence="4 8" id="KW-0812">Transmembrane</keyword>
<keyword evidence="10" id="KW-0732">Signal</keyword>
<keyword evidence="6 8" id="KW-0472">Membrane</keyword>
<comment type="similarity">
    <text evidence="8 9">Belongs to the TonB-dependent receptor family.</text>
</comment>
<evidence type="ECO:0000256" key="5">
    <source>
        <dbReference type="ARBA" id="ARBA00023077"/>
    </source>
</evidence>
<dbReference type="PROSITE" id="PS52016">
    <property type="entry name" value="TONB_DEPENDENT_REC_3"/>
    <property type="match status" value="1"/>
</dbReference>
<dbReference type="NCBIfam" id="TIGR04057">
    <property type="entry name" value="SusC_RagA_signa"/>
    <property type="match status" value="1"/>
</dbReference>
<evidence type="ECO:0000256" key="2">
    <source>
        <dbReference type="ARBA" id="ARBA00022448"/>
    </source>
</evidence>
<dbReference type="RefSeq" id="WP_171594823.1">
    <property type="nucleotide sequence ID" value="NZ_RZNH01000008.1"/>
</dbReference>
<dbReference type="InterPro" id="IPR037066">
    <property type="entry name" value="Plug_dom_sf"/>
</dbReference>
<keyword evidence="14" id="KW-1185">Reference proteome</keyword>
<evidence type="ECO:0000313" key="13">
    <source>
        <dbReference type="EMBL" id="NOU59546.1"/>
    </source>
</evidence>
<comment type="caution">
    <text evidence="13">The sequence shown here is derived from an EMBL/GenBank/DDBJ whole genome shotgun (WGS) entry which is preliminary data.</text>
</comment>
<evidence type="ECO:0000256" key="9">
    <source>
        <dbReference type="RuleBase" id="RU003357"/>
    </source>
</evidence>
<sequence length="1004" mass="110388">MKRLIFTVCLFIMSLQLINAQTKQISGTVKSSDDGMGMPGVSVVIKGTTSGTSTTIDGEYTISAEPTDYIVFSFVGMVTQEILVGDQTVIDVTLNPESIGMDEVVVVGYGKQIKSEMTGAVTKVSAEKMQDVPVPSFESALHGKTAGVFIEKASGKLGEAIKMRVRGSSSISADNQPLYVLDGIPIISQDQGIGNNSPTNPLNTINFNEIESIQILKDASAAAIYGSRAANGVVILTSKKGKEGKTKINLNYSKGFSEAANKVDFLNAAEYRELYGEAAVNAGYFASIEDAFADGSWFPGWLRDGGEGVDVDWQDEVFRTGSVENIDLSASGGSKNTQFYASFSRNYNKGIIIENDFTRTGGRLNLDHTVNEKLKIGVSGSLVKTELDRVANDNAFSTPMQMVALAPVNPTHDPETGELNTRTIYYNGLISARDNFVKQEVTRTIGNMYAQYQILPELNFRTEYGLDNYSQLETSFQGRETNDGAPSGNASVRNVRSVNQVFNNYFTFSKELNQDHTIETTLGMTYEETKDDNSTVTAIGFPSDDFQTLNSGAETSSFGGVKTEFSFLSYFVRANYKFKDKYLANGSFRRDGSSRFGEDKRFGNFYAGSLGWIISREEFLANQDWLSFLKLRGSYGVVGNAGISNFASRGLYQGSYYTTYTGIRPTQLPNPDLKWETTSQLDIGLDFGLFNNRINGEFDVYYKKTKDLLLNQRLPATSGFTSITKNVGELENKGIEFSINTNNLIGAFKWNTSFNISFNKNEITKLPGGDIVAGVNRVMQGESIGVFYTRKYAGVNPDNGRALYYLEEGSNETTDDYNAAANMVVGDPNPDFVGGITNSFSYKGFDLDIVMAFVYGNDVYNGGGQYQSNQASSWKDNQTRDQLNRWQKPGDITDVPQAWLGGNQYSGTDPSSRYLSDASYLRIKNVTLGYNFPQSVLNTLKLSNLRVYVTAVNLHTFTDYKGWDPEVNFAGVGLDQTNTNVIQGRDFYTAPQARTISFGVNIGL</sequence>
<evidence type="ECO:0000259" key="11">
    <source>
        <dbReference type="Pfam" id="PF00593"/>
    </source>
</evidence>
<dbReference type="SUPFAM" id="SSF56935">
    <property type="entry name" value="Porins"/>
    <property type="match status" value="1"/>
</dbReference>
<dbReference type="Proteomes" id="UP000732105">
    <property type="component" value="Unassembled WGS sequence"/>
</dbReference>
<evidence type="ECO:0000256" key="4">
    <source>
        <dbReference type="ARBA" id="ARBA00022692"/>
    </source>
</evidence>
<name>A0ABX1WTW2_9BACT</name>
<feature type="chain" id="PRO_5047347458" evidence="10">
    <location>
        <begin position="20"/>
        <end position="1004"/>
    </location>
</feature>
<dbReference type="Gene3D" id="2.40.170.20">
    <property type="entry name" value="TonB-dependent receptor, beta-barrel domain"/>
    <property type="match status" value="1"/>
</dbReference>
<dbReference type="InterPro" id="IPR000531">
    <property type="entry name" value="Beta-barrel_TonB"/>
</dbReference>
<keyword evidence="3 8" id="KW-1134">Transmembrane beta strand</keyword>
<dbReference type="InterPro" id="IPR012910">
    <property type="entry name" value="Plug_dom"/>
</dbReference>
<evidence type="ECO:0000256" key="1">
    <source>
        <dbReference type="ARBA" id="ARBA00004571"/>
    </source>
</evidence>
<keyword evidence="2 8" id="KW-0813">Transport</keyword>
<evidence type="ECO:0000256" key="10">
    <source>
        <dbReference type="SAM" id="SignalP"/>
    </source>
</evidence>
<dbReference type="InterPro" id="IPR023996">
    <property type="entry name" value="TonB-dep_OMP_SusC/RagA"/>
</dbReference>
<feature type="domain" description="TonB-dependent receptor plug" evidence="12">
    <location>
        <begin position="114"/>
        <end position="233"/>
    </location>
</feature>
<evidence type="ECO:0000256" key="3">
    <source>
        <dbReference type="ARBA" id="ARBA00022452"/>
    </source>
</evidence>
<dbReference type="Pfam" id="PF07715">
    <property type="entry name" value="Plug"/>
    <property type="match status" value="1"/>
</dbReference>
<keyword evidence="7 8" id="KW-0998">Cell outer membrane</keyword>
<dbReference type="Pfam" id="PF00593">
    <property type="entry name" value="TonB_dep_Rec_b-barrel"/>
    <property type="match status" value="1"/>
</dbReference>